<keyword evidence="9 10" id="KW-0968">Cytoplasmic vesicle</keyword>
<evidence type="ECO:0000256" key="10">
    <source>
        <dbReference type="RuleBase" id="RU364018"/>
    </source>
</evidence>
<dbReference type="InterPro" id="IPR027059">
    <property type="entry name" value="Coatomer_dsu"/>
</dbReference>
<feature type="domain" description="MHD" evidence="12">
    <location>
        <begin position="260"/>
        <end position="479"/>
    </location>
</feature>
<dbReference type="EMBL" id="JADFTS010000005">
    <property type="protein sequence ID" value="KAF9604541.1"/>
    <property type="molecule type" value="Genomic_DNA"/>
</dbReference>
<protein>
    <recommendedName>
        <fullName evidence="10">Coatomer subunit delta</fullName>
    </recommendedName>
</protein>
<dbReference type="AlphaFoldDB" id="A0A835LYX1"/>
<keyword evidence="7 10" id="KW-0333">Golgi apparatus</keyword>
<dbReference type="CDD" id="cd09254">
    <property type="entry name" value="AP_delta-COPI_MHD"/>
    <property type="match status" value="1"/>
</dbReference>
<dbReference type="Gene3D" id="2.60.40.1170">
    <property type="entry name" value="Mu homology domain, subdomain B"/>
    <property type="match status" value="2"/>
</dbReference>
<dbReference type="PANTHER" id="PTHR10121">
    <property type="entry name" value="COATOMER SUBUNIT DELTA"/>
    <property type="match status" value="1"/>
</dbReference>
<evidence type="ECO:0000256" key="2">
    <source>
        <dbReference type="ARBA" id="ARBA00011775"/>
    </source>
</evidence>
<dbReference type="GO" id="GO:0051645">
    <property type="term" value="P:Golgi localization"/>
    <property type="evidence" value="ECO:0007669"/>
    <property type="project" value="TreeGrafter"/>
</dbReference>
<dbReference type="InterPro" id="IPR028565">
    <property type="entry name" value="MHD"/>
</dbReference>
<evidence type="ECO:0000256" key="8">
    <source>
        <dbReference type="ARBA" id="ARBA00023136"/>
    </source>
</evidence>
<keyword evidence="3 10" id="KW-0813">Transport</keyword>
<dbReference type="InterPro" id="IPR036168">
    <property type="entry name" value="AP2_Mu_C_sf"/>
</dbReference>
<dbReference type="PANTHER" id="PTHR10121:SF0">
    <property type="entry name" value="COATOMER SUBUNIT DELTA"/>
    <property type="match status" value="1"/>
</dbReference>
<evidence type="ECO:0000256" key="7">
    <source>
        <dbReference type="ARBA" id="ARBA00023034"/>
    </source>
</evidence>
<dbReference type="GO" id="GO:0015031">
    <property type="term" value="P:protein transport"/>
    <property type="evidence" value="ECO:0007669"/>
    <property type="project" value="UniProtKB-KW"/>
</dbReference>
<dbReference type="PROSITE" id="PS51072">
    <property type="entry name" value="MHD"/>
    <property type="match status" value="1"/>
</dbReference>
<evidence type="ECO:0000313" key="13">
    <source>
        <dbReference type="EMBL" id="KAF9604541.1"/>
    </source>
</evidence>
<keyword evidence="8 10" id="KW-0472">Membrane</keyword>
<sequence>VVLAVSVLGKSGKVCSGLVSAFELIFAFDEVITLGQNENVTFTDIKEYCKMIDKNTGEKGGSVSLQSTCPARVESKCSDLSISATGGGLSTDTTCLSESKACHRNHSWISAFSVIISTLTEDKQSSFISRYKHPLKIVTVPPLEINTLENQNRATAFNLNSGGFIRGTLRLKPCMLKSSGIAEGGFFVKRLEGFCYFTTKFVTVHGCPPEFVTAPLKGGMQLGKTNKTNKFLESLRAEGEVILEDVLLNPCQYKSVALPSDPIILTVEEKLNVSLKRNGGMSNFDVQGALWLKILNEKDGLLLIQVKTPKDPGIHFRTHPNINKELFNKLNILGLKDPDRPFPTDRDSVAGICLLKWTMQSVDEVMVPLTINCWASSLRNETFVSLEYEASPMTDLQKVVISIPLPALREAPNVRRVDGELRYNSQNSILEWSISLIDKSNRSGSMEFVVPPADSSVFFPISASFTATRTFSDLKVFEA</sequence>
<feature type="non-terminal residue" evidence="13">
    <location>
        <position position="479"/>
    </location>
</feature>
<comment type="subcellular location">
    <subcellularLocation>
        <location evidence="10 11">Cytoplasm</location>
    </subcellularLocation>
    <subcellularLocation>
        <location evidence="10 11">Cytoplasmic vesicle</location>
        <location evidence="10 11">COPI-coated vesicle membrane</location>
        <topology evidence="10 11">Peripheral membrane protein</topology>
        <orientation evidence="10 11">Cytoplasmic side</orientation>
    </subcellularLocation>
    <subcellularLocation>
        <location evidence="10 11">Golgi apparatus membrane</location>
        <topology evidence="10 11">Peripheral membrane protein</topology>
        <orientation evidence="10 11">Cytoplasmic side</orientation>
    </subcellularLocation>
</comment>
<evidence type="ECO:0000256" key="11">
    <source>
        <dbReference type="RuleBase" id="RU366052"/>
    </source>
</evidence>
<comment type="function">
    <text evidence="10">The coatomer is a cytosolic protein complex that binds to dilysine motifs and reversibly associates with Golgi non-clathrin-coated vesicles, which further mediate biosynthetic protein transport from the ER, via the Golgi up to the trans Golgi network. Coatomer complex is required for budding from Golgi membranes, and is essential for the retrograde Golgi-to-ER transport of dilysine-tagged proteins.</text>
</comment>
<dbReference type="GO" id="GO:0000139">
    <property type="term" value="C:Golgi membrane"/>
    <property type="evidence" value="ECO:0007669"/>
    <property type="project" value="UniProtKB-SubCell"/>
</dbReference>
<dbReference type="OrthoDB" id="10266042at2759"/>
<evidence type="ECO:0000256" key="1">
    <source>
        <dbReference type="ARBA" id="ARBA00010516"/>
    </source>
</evidence>
<evidence type="ECO:0000256" key="9">
    <source>
        <dbReference type="ARBA" id="ARBA00023329"/>
    </source>
</evidence>
<gene>
    <name evidence="13" type="ORF">IFM89_007662</name>
</gene>
<evidence type="ECO:0000313" key="14">
    <source>
        <dbReference type="Proteomes" id="UP000631114"/>
    </source>
</evidence>
<keyword evidence="14" id="KW-1185">Reference proteome</keyword>
<evidence type="ECO:0000259" key="12">
    <source>
        <dbReference type="PROSITE" id="PS51072"/>
    </source>
</evidence>
<reference evidence="13 14" key="1">
    <citation type="submission" date="2020-10" db="EMBL/GenBank/DDBJ databases">
        <title>The Coptis chinensis genome and diversification of protoberbering-type alkaloids.</title>
        <authorList>
            <person name="Wang B."/>
            <person name="Shu S."/>
            <person name="Song C."/>
            <person name="Liu Y."/>
        </authorList>
    </citation>
    <scope>NUCLEOTIDE SEQUENCE [LARGE SCALE GENOMIC DNA]</scope>
    <source>
        <strain evidence="13">HL-2020</strain>
        <tissue evidence="13">Leaf</tissue>
    </source>
</reference>
<evidence type="ECO:0000256" key="6">
    <source>
        <dbReference type="ARBA" id="ARBA00022927"/>
    </source>
</evidence>
<accession>A0A835LYX1</accession>
<dbReference type="GO" id="GO:0006890">
    <property type="term" value="P:retrograde vesicle-mediated transport, Golgi to endoplasmic reticulum"/>
    <property type="evidence" value="ECO:0007669"/>
    <property type="project" value="UniProtKB-UniRule"/>
</dbReference>
<evidence type="ECO:0000256" key="3">
    <source>
        <dbReference type="ARBA" id="ARBA00022448"/>
    </source>
</evidence>
<dbReference type="Pfam" id="PF00928">
    <property type="entry name" value="Adap_comp_sub"/>
    <property type="match status" value="1"/>
</dbReference>
<dbReference type="Proteomes" id="UP000631114">
    <property type="component" value="Unassembled WGS sequence"/>
</dbReference>
<dbReference type="GO" id="GO:0006888">
    <property type="term" value="P:endoplasmic reticulum to Golgi vesicle-mediated transport"/>
    <property type="evidence" value="ECO:0007669"/>
    <property type="project" value="TreeGrafter"/>
</dbReference>
<keyword evidence="6 10" id="KW-0653">Protein transport</keyword>
<comment type="caution">
    <text evidence="13">The sequence shown here is derived from an EMBL/GenBank/DDBJ whole genome shotgun (WGS) entry which is preliminary data.</text>
</comment>
<comment type="subunit">
    <text evidence="2 10">Oligomeric complex that consists of at least the alpha, beta, beta', gamma, delta, epsilon and zeta subunits.</text>
</comment>
<dbReference type="FunFam" id="2.60.40.1170:FF:000007">
    <property type="entry name" value="Coatomer subunit delta"/>
    <property type="match status" value="1"/>
</dbReference>
<name>A0A835LYX1_9MAGN</name>
<comment type="similarity">
    <text evidence="1 10">Belongs to the adaptor complexes medium subunit family. Delta-COP subfamily.</text>
</comment>
<dbReference type="GO" id="GO:0030126">
    <property type="term" value="C:COPI vesicle coat"/>
    <property type="evidence" value="ECO:0007669"/>
    <property type="project" value="UniProtKB-UniRule"/>
</dbReference>
<proteinExistence type="inferred from homology"/>
<evidence type="ECO:0000256" key="4">
    <source>
        <dbReference type="ARBA" id="ARBA00022490"/>
    </source>
</evidence>
<dbReference type="SUPFAM" id="SSF49447">
    <property type="entry name" value="Second domain of Mu2 adaptin subunit (ap50) of ap2 adaptor"/>
    <property type="match status" value="1"/>
</dbReference>
<evidence type="ECO:0000256" key="5">
    <source>
        <dbReference type="ARBA" id="ARBA00022892"/>
    </source>
</evidence>
<keyword evidence="4 10" id="KW-0963">Cytoplasm</keyword>
<organism evidence="13 14">
    <name type="scientific">Coptis chinensis</name>
    <dbReference type="NCBI Taxonomy" id="261450"/>
    <lineage>
        <taxon>Eukaryota</taxon>
        <taxon>Viridiplantae</taxon>
        <taxon>Streptophyta</taxon>
        <taxon>Embryophyta</taxon>
        <taxon>Tracheophyta</taxon>
        <taxon>Spermatophyta</taxon>
        <taxon>Magnoliopsida</taxon>
        <taxon>Ranunculales</taxon>
        <taxon>Ranunculaceae</taxon>
        <taxon>Coptidoideae</taxon>
        <taxon>Coptis</taxon>
    </lineage>
</organism>
<keyword evidence="5 10" id="KW-0931">ER-Golgi transport</keyword>